<dbReference type="Gene3D" id="1.10.10.60">
    <property type="entry name" value="Homeodomain-like"/>
    <property type="match status" value="1"/>
</dbReference>
<accession>A0A7X9IL20</accession>
<dbReference type="InterPro" id="IPR007630">
    <property type="entry name" value="RNA_pol_sigma70_r4"/>
</dbReference>
<evidence type="ECO:0000259" key="5">
    <source>
        <dbReference type="Pfam" id="PF04198"/>
    </source>
</evidence>
<feature type="domain" description="RNA polymerase sigma-70 region 4" evidence="6">
    <location>
        <begin position="18"/>
        <end position="44"/>
    </location>
</feature>
<dbReference type="GO" id="GO:0030246">
    <property type="term" value="F:carbohydrate binding"/>
    <property type="evidence" value="ECO:0007669"/>
    <property type="project" value="InterPro"/>
</dbReference>
<evidence type="ECO:0000256" key="1">
    <source>
        <dbReference type="ARBA" id="ARBA00010466"/>
    </source>
</evidence>
<dbReference type="Pfam" id="PF04545">
    <property type="entry name" value="Sigma70_r4"/>
    <property type="match status" value="1"/>
</dbReference>
<keyword evidence="4" id="KW-0804">Transcription</keyword>
<dbReference type="Pfam" id="PF04198">
    <property type="entry name" value="Sugar-bind"/>
    <property type="match status" value="1"/>
</dbReference>
<dbReference type="GO" id="GO:0006352">
    <property type="term" value="P:DNA-templated transcription initiation"/>
    <property type="evidence" value="ECO:0007669"/>
    <property type="project" value="InterPro"/>
</dbReference>
<evidence type="ECO:0000259" key="6">
    <source>
        <dbReference type="Pfam" id="PF04545"/>
    </source>
</evidence>
<dbReference type="SUPFAM" id="SSF100950">
    <property type="entry name" value="NagB/RpiA/CoA transferase-like"/>
    <property type="match status" value="1"/>
</dbReference>
<proteinExistence type="inferred from homology"/>
<sequence length="335" mass="36592">MFPIDEERVKLIIKICNLYYFDELTQQQISERLGISRPHVSRMLTLAKNEGIVNISIKNPYSEEQKFEKKMVDQFDIVDAVIVDTYNLSPMNSIKMVTTGVTALLKRFLHNGDIIGVAAGNTMNVVSENLGVIDRDDLAVVPLIGGIGPDGATWQANRIVRNLAECLNCNYYQLNAPAFVSTKAAFDVFMAEPGIKDVCDVALNAKIALVGIGTLKEYATIIRSGLLKESDIQELHAKGAIASICNSFVDANGHCVDFSGNDRMIGATINQVQDIPEIIAVAVGVDKVDAITSVLIGGWIDYLVTNLETAKAVLRQAGVPDHLSSRTEESHLKEK</sequence>
<organism evidence="7 8">
    <name type="scientific">SAR324 cluster bacterium</name>
    <dbReference type="NCBI Taxonomy" id="2024889"/>
    <lineage>
        <taxon>Bacteria</taxon>
        <taxon>Deltaproteobacteria</taxon>
        <taxon>SAR324 cluster</taxon>
    </lineage>
</organism>
<dbReference type="Gene3D" id="3.40.50.1360">
    <property type="match status" value="1"/>
</dbReference>
<evidence type="ECO:0000313" key="8">
    <source>
        <dbReference type="Proteomes" id="UP000524246"/>
    </source>
</evidence>
<dbReference type="PANTHER" id="PTHR34294:SF1">
    <property type="entry name" value="TRANSCRIPTIONAL REGULATOR LSRR"/>
    <property type="match status" value="1"/>
</dbReference>
<dbReference type="PANTHER" id="PTHR34294">
    <property type="entry name" value="TRANSCRIPTIONAL REGULATOR-RELATED"/>
    <property type="match status" value="1"/>
</dbReference>
<dbReference type="GO" id="GO:0003677">
    <property type="term" value="F:DNA binding"/>
    <property type="evidence" value="ECO:0007669"/>
    <property type="project" value="UniProtKB-KW"/>
</dbReference>
<evidence type="ECO:0000256" key="3">
    <source>
        <dbReference type="ARBA" id="ARBA00023125"/>
    </source>
</evidence>
<evidence type="ECO:0000313" key="7">
    <source>
        <dbReference type="EMBL" id="NMC64315.1"/>
    </source>
</evidence>
<evidence type="ECO:0000256" key="4">
    <source>
        <dbReference type="ARBA" id="ARBA00023163"/>
    </source>
</evidence>
<protein>
    <submittedName>
        <fullName evidence="7">Sugar-binding transcriptional regulator</fullName>
    </submittedName>
</protein>
<comment type="similarity">
    <text evidence="1">Belongs to the SorC transcriptional regulatory family.</text>
</comment>
<comment type="caution">
    <text evidence="7">The sequence shown here is derived from an EMBL/GenBank/DDBJ whole genome shotgun (WGS) entry which is preliminary data.</text>
</comment>
<name>A0A7X9IL20_9DELT</name>
<dbReference type="AlphaFoldDB" id="A0A7X9IL20"/>
<dbReference type="Proteomes" id="UP000524246">
    <property type="component" value="Unassembled WGS sequence"/>
</dbReference>
<keyword evidence="2" id="KW-0805">Transcription regulation</keyword>
<reference evidence="7 8" key="1">
    <citation type="journal article" date="2020" name="Biotechnol. Biofuels">
        <title>New insights from the biogas microbiome by comprehensive genome-resolved metagenomics of nearly 1600 species originating from multiple anaerobic digesters.</title>
        <authorList>
            <person name="Campanaro S."/>
            <person name="Treu L."/>
            <person name="Rodriguez-R L.M."/>
            <person name="Kovalovszki A."/>
            <person name="Ziels R.M."/>
            <person name="Maus I."/>
            <person name="Zhu X."/>
            <person name="Kougias P.G."/>
            <person name="Basile A."/>
            <person name="Luo G."/>
            <person name="Schluter A."/>
            <person name="Konstantinidis K.T."/>
            <person name="Angelidaki I."/>
        </authorList>
    </citation>
    <scope>NUCLEOTIDE SEQUENCE [LARGE SCALE GENOMIC DNA]</scope>
    <source>
        <strain evidence="7">AS27yjCOA_65</strain>
    </source>
</reference>
<dbReference type="InterPro" id="IPR051054">
    <property type="entry name" value="SorC_transcr_regulators"/>
</dbReference>
<dbReference type="GO" id="GO:0003700">
    <property type="term" value="F:DNA-binding transcription factor activity"/>
    <property type="evidence" value="ECO:0007669"/>
    <property type="project" value="InterPro"/>
</dbReference>
<feature type="domain" description="Sugar-binding" evidence="5">
    <location>
        <begin position="61"/>
        <end position="315"/>
    </location>
</feature>
<keyword evidence="3" id="KW-0238">DNA-binding</keyword>
<dbReference type="InterPro" id="IPR037171">
    <property type="entry name" value="NagB/RpiA_transferase-like"/>
</dbReference>
<gene>
    <name evidence="7" type="ORF">GYA55_14215</name>
</gene>
<evidence type="ECO:0000256" key="2">
    <source>
        <dbReference type="ARBA" id="ARBA00023015"/>
    </source>
</evidence>
<dbReference type="InterPro" id="IPR007324">
    <property type="entry name" value="Sugar-bd_dom_put"/>
</dbReference>
<dbReference type="EMBL" id="JAAZON010000645">
    <property type="protein sequence ID" value="NMC64315.1"/>
    <property type="molecule type" value="Genomic_DNA"/>
</dbReference>